<dbReference type="OMA" id="FAKKRDC"/>
<gene>
    <name evidence="1" type="ORF">EAI_11026</name>
</gene>
<dbReference type="GO" id="GO:0000460">
    <property type="term" value="P:maturation of 5.8S rRNA"/>
    <property type="evidence" value="ECO:0007669"/>
    <property type="project" value="TreeGrafter"/>
</dbReference>
<dbReference type="InParanoid" id="E2BWV6"/>
<dbReference type="FunCoup" id="E2BWV6">
    <property type="interactions" value="1314"/>
</dbReference>
<dbReference type="PANTHER" id="PTHR13582:SF0">
    <property type="entry name" value="M-PHASE PHOSPHOPROTEIN 6"/>
    <property type="match status" value="1"/>
</dbReference>
<dbReference type="OrthoDB" id="20403at2759"/>
<accession>E2BWV6</accession>
<name>E2BWV6_HARSA</name>
<dbReference type="STRING" id="610380.E2BWV6"/>
<organism evidence="2">
    <name type="scientific">Harpegnathos saltator</name>
    <name type="common">Jerdon's jumping ant</name>
    <dbReference type="NCBI Taxonomy" id="610380"/>
    <lineage>
        <taxon>Eukaryota</taxon>
        <taxon>Metazoa</taxon>
        <taxon>Ecdysozoa</taxon>
        <taxon>Arthropoda</taxon>
        <taxon>Hexapoda</taxon>
        <taxon>Insecta</taxon>
        <taxon>Pterygota</taxon>
        <taxon>Neoptera</taxon>
        <taxon>Endopterygota</taxon>
        <taxon>Hymenoptera</taxon>
        <taxon>Apocrita</taxon>
        <taxon>Aculeata</taxon>
        <taxon>Formicoidea</taxon>
        <taxon>Formicidae</taxon>
        <taxon>Ponerinae</taxon>
        <taxon>Ponerini</taxon>
        <taxon>Harpegnathos</taxon>
    </lineage>
</organism>
<evidence type="ECO:0000313" key="1">
    <source>
        <dbReference type="EMBL" id="EFN79820.1"/>
    </source>
</evidence>
<dbReference type="PANTHER" id="PTHR13582">
    <property type="entry name" value="M-PHASE PHOSPHOPROTEIN 6"/>
    <property type="match status" value="1"/>
</dbReference>
<protein>
    <submittedName>
        <fullName evidence="1">M-phase phosphoprotein 6</fullName>
    </submittedName>
</protein>
<proteinExistence type="predicted"/>
<dbReference type="Pfam" id="PF10175">
    <property type="entry name" value="MPP6"/>
    <property type="match status" value="1"/>
</dbReference>
<dbReference type="AlphaFoldDB" id="E2BWV6"/>
<sequence length="130" mass="15628">MKRTKEKVDKQQYQEEGELYFGSQVTKRMKKESERFIMESSYVFCEKLVSGRMSFQGMNPVIERYMESIQNQERINVEESKQVDISDEQMSVQWQKIRGKFESMQKHKNPRYSAVKDEPLKKKKFLKPVD</sequence>
<dbReference type="EMBL" id="GL451188">
    <property type="protein sequence ID" value="EFN79820.1"/>
    <property type="molecule type" value="Genomic_DNA"/>
</dbReference>
<reference evidence="1 2" key="1">
    <citation type="journal article" date="2010" name="Science">
        <title>Genomic comparison of the ants Camponotus floridanus and Harpegnathos saltator.</title>
        <authorList>
            <person name="Bonasio R."/>
            <person name="Zhang G."/>
            <person name="Ye C."/>
            <person name="Mutti N.S."/>
            <person name="Fang X."/>
            <person name="Qin N."/>
            <person name="Donahue G."/>
            <person name="Yang P."/>
            <person name="Li Q."/>
            <person name="Li C."/>
            <person name="Zhang P."/>
            <person name="Huang Z."/>
            <person name="Berger S.L."/>
            <person name="Reinberg D."/>
            <person name="Wang J."/>
            <person name="Liebig J."/>
        </authorList>
    </citation>
    <scope>NUCLEOTIDE SEQUENCE [LARGE SCALE GENOMIC DNA]</scope>
    <source>
        <strain evidence="1 2">R22 G/1</strain>
    </source>
</reference>
<evidence type="ECO:0000313" key="2">
    <source>
        <dbReference type="Proteomes" id="UP000008237"/>
    </source>
</evidence>
<dbReference type="Proteomes" id="UP000008237">
    <property type="component" value="Unassembled WGS sequence"/>
</dbReference>
<dbReference type="InterPro" id="IPR019324">
    <property type="entry name" value="MPP6"/>
</dbReference>
<keyword evidence="2" id="KW-1185">Reference proteome</keyword>